<dbReference type="EMBL" id="JABWMH010000001">
    <property type="protein sequence ID" value="NVD26786.1"/>
    <property type="molecule type" value="Genomic_DNA"/>
</dbReference>
<gene>
    <name evidence="1" type="ORF">HUO14_02560</name>
</gene>
<name>A0ABX2MZH4_9SPHN</name>
<keyword evidence="2" id="KW-1185">Reference proteome</keyword>
<proteinExistence type="predicted"/>
<comment type="caution">
    <text evidence="1">The sequence shown here is derived from an EMBL/GenBank/DDBJ whole genome shotgun (WGS) entry which is preliminary data.</text>
</comment>
<dbReference type="Proteomes" id="UP000652427">
    <property type="component" value="Unassembled WGS sequence"/>
</dbReference>
<evidence type="ECO:0000313" key="2">
    <source>
        <dbReference type="Proteomes" id="UP000652427"/>
    </source>
</evidence>
<dbReference type="RefSeq" id="WP_176278307.1">
    <property type="nucleotide sequence ID" value="NZ_JABWMH010000001.1"/>
</dbReference>
<evidence type="ECO:0000313" key="1">
    <source>
        <dbReference type="EMBL" id="NVD26786.1"/>
    </source>
</evidence>
<sequence length="92" mass="10122">MGALKENMLIIICSNAFARSVGGSEHDPFPDSVLKGISDHFHFQVVCRYQTMPIVYIEAQDGDLEGLPDYIEREFQGGVQIGTPGGLEMTMT</sequence>
<accession>A0ABX2MZH4</accession>
<organism evidence="1 2">
    <name type="scientific">Parasphingorhabdus flavimaris</name>
    <dbReference type="NCBI Taxonomy" id="266812"/>
    <lineage>
        <taxon>Bacteria</taxon>
        <taxon>Pseudomonadati</taxon>
        <taxon>Pseudomonadota</taxon>
        <taxon>Alphaproteobacteria</taxon>
        <taxon>Sphingomonadales</taxon>
        <taxon>Sphingomonadaceae</taxon>
        <taxon>Parasphingorhabdus</taxon>
    </lineage>
</organism>
<reference evidence="1 2" key="1">
    <citation type="submission" date="2020-06" db="EMBL/GenBank/DDBJ databases">
        <authorList>
            <person name="Kim S.-J."/>
            <person name="Park S.-J."/>
        </authorList>
    </citation>
    <scope>NUCLEOTIDE SEQUENCE [LARGE SCALE GENOMIC DNA]</scope>
    <source>
        <strain evidence="1 2">SW-151</strain>
    </source>
</reference>
<protein>
    <submittedName>
        <fullName evidence="1">Uncharacterized protein</fullName>
    </submittedName>
</protein>